<sequence length="128" mass="14643">MNEKIQQLVTERNTIKNALGIEKAEMLLRESGYYESKEHYEKAGESDCASMTKNDESDDESMADSLNDRFRNLAIPPSLKSLGKRKEVEEPKEIIGSKTGNFLKDNYATKKLNKHEGKQRQTCSRQVE</sequence>
<dbReference type="EMBL" id="QKYT01000028">
    <property type="protein sequence ID" value="RIA97503.1"/>
    <property type="molecule type" value="Genomic_DNA"/>
</dbReference>
<proteinExistence type="predicted"/>
<name>A0A397TGY2_9GLOM</name>
<feature type="region of interest" description="Disordered" evidence="1">
    <location>
        <begin position="36"/>
        <end position="63"/>
    </location>
</feature>
<evidence type="ECO:0000313" key="2">
    <source>
        <dbReference type="EMBL" id="RIA97503.1"/>
    </source>
</evidence>
<organism evidence="2 3">
    <name type="scientific">Glomus cerebriforme</name>
    <dbReference type="NCBI Taxonomy" id="658196"/>
    <lineage>
        <taxon>Eukaryota</taxon>
        <taxon>Fungi</taxon>
        <taxon>Fungi incertae sedis</taxon>
        <taxon>Mucoromycota</taxon>
        <taxon>Glomeromycotina</taxon>
        <taxon>Glomeromycetes</taxon>
        <taxon>Glomerales</taxon>
        <taxon>Glomeraceae</taxon>
        <taxon>Glomus</taxon>
    </lineage>
</organism>
<gene>
    <name evidence="2" type="ORF">C1645_732353</name>
</gene>
<dbReference type="AlphaFoldDB" id="A0A397TGY2"/>
<feature type="compositionally biased region" description="Basic and acidic residues" evidence="1">
    <location>
        <begin position="36"/>
        <end position="45"/>
    </location>
</feature>
<dbReference type="Proteomes" id="UP000265703">
    <property type="component" value="Unassembled WGS sequence"/>
</dbReference>
<protein>
    <submittedName>
        <fullName evidence="2">Uncharacterized protein</fullName>
    </submittedName>
</protein>
<accession>A0A397TGY2</accession>
<comment type="caution">
    <text evidence="2">The sequence shown here is derived from an EMBL/GenBank/DDBJ whole genome shotgun (WGS) entry which is preliminary data.</text>
</comment>
<keyword evidence="3" id="KW-1185">Reference proteome</keyword>
<evidence type="ECO:0000313" key="3">
    <source>
        <dbReference type="Proteomes" id="UP000265703"/>
    </source>
</evidence>
<reference evidence="2 3" key="1">
    <citation type="submission" date="2018-06" db="EMBL/GenBank/DDBJ databases">
        <title>Comparative genomics reveals the genomic features of Rhizophagus irregularis, R. cerebriforme, R. diaphanum and Gigaspora rosea, and their symbiotic lifestyle signature.</title>
        <authorList>
            <person name="Morin E."/>
            <person name="San Clemente H."/>
            <person name="Chen E.C.H."/>
            <person name="De La Providencia I."/>
            <person name="Hainaut M."/>
            <person name="Kuo A."/>
            <person name="Kohler A."/>
            <person name="Murat C."/>
            <person name="Tang N."/>
            <person name="Roy S."/>
            <person name="Loubradou J."/>
            <person name="Henrissat B."/>
            <person name="Grigoriev I.V."/>
            <person name="Corradi N."/>
            <person name="Roux C."/>
            <person name="Martin F.M."/>
        </authorList>
    </citation>
    <scope>NUCLEOTIDE SEQUENCE [LARGE SCALE GENOMIC DNA]</scope>
    <source>
        <strain evidence="2 3">DAOM 227022</strain>
    </source>
</reference>
<evidence type="ECO:0000256" key="1">
    <source>
        <dbReference type="SAM" id="MobiDB-lite"/>
    </source>
</evidence>